<evidence type="ECO:0000313" key="3">
    <source>
        <dbReference type="Proteomes" id="UP000642125"/>
    </source>
</evidence>
<proteinExistence type="predicted"/>
<reference evidence="2" key="1">
    <citation type="submission" date="2021-01" db="EMBL/GenBank/DDBJ databases">
        <title>Whole genome shotgun sequence of Cellulomonas pakistanensis NBRC 110800.</title>
        <authorList>
            <person name="Komaki H."/>
            <person name="Tamura T."/>
        </authorList>
    </citation>
    <scope>NUCLEOTIDE SEQUENCE</scope>
    <source>
        <strain evidence="2">NBRC 110800</strain>
    </source>
</reference>
<dbReference type="EMBL" id="BONO01000001">
    <property type="protein sequence ID" value="GIG34729.1"/>
    <property type="molecule type" value="Genomic_DNA"/>
</dbReference>
<dbReference type="Proteomes" id="UP000642125">
    <property type="component" value="Unassembled WGS sequence"/>
</dbReference>
<dbReference type="InterPro" id="IPR005561">
    <property type="entry name" value="ANTAR"/>
</dbReference>
<dbReference type="InterPro" id="IPR036388">
    <property type="entry name" value="WH-like_DNA-bd_sf"/>
</dbReference>
<dbReference type="Pfam" id="PF03861">
    <property type="entry name" value="ANTAR"/>
    <property type="match status" value="1"/>
</dbReference>
<dbReference type="GO" id="GO:0003723">
    <property type="term" value="F:RNA binding"/>
    <property type="evidence" value="ECO:0007669"/>
    <property type="project" value="InterPro"/>
</dbReference>
<gene>
    <name evidence="2" type="ORF">Cpa01nite_01100</name>
</gene>
<name>A0A919P963_9CELL</name>
<dbReference type="PROSITE" id="PS50921">
    <property type="entry name" value="ANTAR"/>
    <property type="match status" value="1"/>
</dbReference>
<organism evidence="2 3">
    <name type="scientific">Cellulomonas pakistanensis</name>
    <dbReference type="NCBI Taxonomy" id="992287"/>
    <lineage>
        <taxon>Bacteria</taxon>
        <taxon>Bacillati</taxon>
        <taxon>Actinomycetota</taxon>
        <taxon>Actinomycetes</taxon>
        <taxon>Micrococcales</taxon>
        <taxon>Cellulomonadaceae</taxon>
        <taxon>Cellulomonas</taxon>
    </lineage>
</organism>
<sequence length="76" mass="8318">MTTPGPGADDRGDDREMWVLLEAQMERHATVNQAIGCLMARRGCDVDDALLILVEHCLHRHITIHEAATQALAGTV</sequence>
<evidence type="ECO:0000259" key="1">
    <source>
        <dbReference type="PROSITE" id="PS50921"/>
    </source>
</evidence>
<comment type="caution">
    <text evidence="2">The sequence shown here is derived from an EMBL/GenBank/DDBJ whole genome shotgun (WGS) entry which is preliminary data.</text>
</comment>
<keyword evidence="3" id="KW-1185">Reference proteome</keyword>
<dbReference type="Gene3D" id="1.10.10.10">
    <property type="entry name" value="Winged helix-like DNA-binding domain superfamily/Winged helix DNA-binding domain"/>
    <property type="match status" value="1"/>
</dbReference>
<dbReference type="AlphaFoldDB" id="A0A919P963"/>
<dbReference type="SMART" id="SM01012">
    <property type="entry name" value="ANTAR"/>
    <property type="match status" value="1"/>
</dbReference>
<evidence type="ECO:0000313" key="2">
    <source>
        <dbReference type="EMBL" id="GIG34729.1"/>
    </source>
</evidence>
<feature type="domain" description="ANTAR" evidence="1">
    <location>
        <begin position="11"/>
        <end position="72"/>
    </location>
</feature>
<accession>A0A919P963</accession>
<protein>
    <recommendedName>
        <fullName evidence="1">ANTAR domain-containing protein</fullName>
    </recommendedName>
</protein>